<evidence type="ECO:0000256" key="6">
    <source>
        <dbReference type="ARBA" id="ARBA00009541"/>
    </source>
</evidence>
<feature type="binding site" evidence="10 14">
    <location>
        <begin position="201"/>
        <end position="202"/>
    </location>
    <ligand>
        <name>substrate</name>
    </ligand>
</feature>
<protein>
    <recommendedName>
        <fullName evidence="7 10">Ribulose-phosphate 3-epimerase</fullName>
        <ecNumber evidence="7 10">5.1.3.1</ecNumber>
    </recommendedName>
</protein>
<evidence type="ECO:0000256" key="5">
    <source>
        <dbReference type="ARBA" id="ARBA00001954"/>
    </source>
</evidence>
<dbReference type="RefSeq" id="WP_092782572.1">
    <property type="nucleotide sequence ID" value="NZ_FORA01000004.1"/>
</dbReference>
<dbReference type="InterPro" id="IPR013785">
    <property type="entry name" value="Aldolase_TIM"/>
</dbReference>
<comment type="cofactor">
    <cofactor evidence="4">
        <name>Zn(2+)</name>
        <dbReference type="ChEBI" id="CHEBI:29105"/>
    </cofactor>
</comment>
<accession>A0A1I3S2Z3</accession>
<gene>
    <name evidence="10" type="primary">rpe</name>
    <name evidence="15" type="ORF">SAMN04488095_3005</name>
</gene>
<keyword evidence="8 10" id="KW-0479">Metal-binding</keyword>
<evidence type="ECO:0000256" key="2">
    <source>
        <dbReference type="ARBA" id="ARBA00001936"/>
    </source>
</evidence>
<comment type="pathway">
    <text evidence="10">Carbohydrate degradation.</text>
</comment>
<dbReference type="Pfam" id="PF00834">
    <property type="entry name" value="Ribul_P_3_epim"/>
    <property type="match status" value="1"/>
</dbReference>
<dbReference type="PANTHER" id="PTHR11749">
    <property type="entry name" value="RIBULOSE-5-PHOSPHATE-3-EPIMERASE"/>
    <property type="match status" value="1"/>
</dbReference>
<comment type="cofactor">
    <cofactor evidence="3">
        <name>Co(2+)</name>
        <dbReference type="ChEBI" id="CHEBI:48828"/>
    </cofactor>
</comment>
<dbReference type="SUPFAM" id="SSF51366">
    <property type="entry name" value="Ribulose-phoshate binding barrel"/>
    <property type="match status" value="1"/>
</dbReference>
<dbReference type="GO" id="GO:0005737">
    <property type="term" value="C:cytoplasm"/>
    <property type="evidence" value="ECO:0007669"/>
    <property type="project" value="UniProtKB-ARBA"/>
</dbReference>
<keyword evidence="9 10" id="KW-0413">Isomerase</keyword>
<feature type="binding site" evidence="10 14">
    <location>
        <position position="14"/>
    </location>
    <ligand>
        <name>substrate</name>
    </ligand>
</feature>
<dbReference type="NCBIfam" id="TIGR01163">
    <property type="entry name" value="rpe"/>
    <property type="match status" value="1"/>
</dbReference>
<keyword evidence="13" id="KW-0464">Manganese</keyword>
<comment type="similarity">
    <text evidence="6 10 11">Belongs to the ribulose-phosphate 3-epimerase family.</text>
</comment>
<sequence length="234" mass="24213">MSQSFDRSIKIAPSILAADFAAFGAECAAAEAQGADWIHVDVMDGHFVPNISFGPATCAAIRPHIKGVMDVHLMISPVDPYIDAFVQAGADILTAHLEAGPHIHRTLQAIRAGGAKAGLALNPGTPAEAAAGLLDDVDLICVMTVNPGFGGQKFIHSQIDKIRKLRTMIGDRPVHIEIDGGIDPVTAPLVVAAGADVLVAGSAVFRGGSVADPAPYGRNIAAIRKMANDALSDT</sequence>
<evidence type="ECO:0000256" key="1">
    <source>
        <dbReference type="ARBA" id="ARBA00001782"/>
    </source>
</evidence>
<comment type="catalytic activity">
    <reaction evidence="1 10 11">
        <text>D-ribulose 5-phosphate = D-xylulose 5-phosphate</text>
        <dbReference type="Rhea" id="RHEA:13677"/>
        <dbReference type="ChEBI" id="CHEBI:57737"/>
        <dbReference type="ChEBI" id="CHEBI:58121"/>
        <dbReference type="EC" id="5.1.3.1"/>
    </reaction>
</comment>
<feature type="binding site" evidence="10">
    <location>
        <begin position="179"/>
        <end position="181"/>
    </location>
    <ligand>
        <name>substrate</name>
    </ligand>
</feature>
<dbReference type="PIRSF" id="PIRSF001461">
    <property type="entry name" value="RPE"/>
    <property type="match status" value="1"/>
</dbReference>
<dbReference type="HAMAP" id="MF_02227">
    <property type="entry name" value="RPE"/>
    <property type="match status" value="1"/>
</dbReference>
<comment type="cofactor">
    <cofactor evidence="2">
        <name>Mn(2+)</name>
        <dbReference type="ChEBI" id="CHEBI:29035"/>
    </cofactor>
</comment>
<dbReference type="InterPro" id="IPR000056">
    <property type="entry name" value="Ribul_P_3_epim-like"/>
</dbReference>
<reference evidence="15 16" key="1">
    <citation type="submission" date="2016-10" db="EMBL/GenBank/DDBJ databases">
        <authorList>
            <person name="de Groot N.N."/>
        </authorList>
    </citation>
    <scope>NUCLEOTIDE SEQUENCE [LARGE SCALE GENOMIC DNA]</scope>
    <source>
        <strain evidence="15 16">DSM 19073</strain>
    </source>
</reference>
<dbReference type="CDD" id="cd00429">
    <property type="entry name" value="RPE"/>
    <property type="match status" value="1"/>
</dbReference>
<feature type="binding site" evidence="10 14">
    <location>
        <position position="72"/>
    </location>
    <ligand>
        <name>substrate</name>
    </ligand>
</feature>
<comment type="cofactor">
    <cofactor evidence="10 13">
        <name>a divalent metal cation</name>
        <dbReference type="ChEBI" id="CHEBI:60240"/>
    </cofactor>
    <text evidence="10 13">Binds 1 divalent metal cation per subunit.</text>
</comment>
<evidence type="ECO:0000256" key="13">
    <source>
        <dbReference type="PIRSR" id="PIRSR001461-2"/>
    </source>
</evidence>
<keyword evidence="13" id="KW-0170">Cobalt</keyword>
<dbReference type="InterPro" id="IPR011060">
    <property type="entry name" value="RibuloseP-bd_barrel"/>
</dbReference>
<dbReference type="GO" id="GO:0006098">
    <property type="term" value="P:pentose-phosphate shunt"/>
    <property type="evidence" value="ECO:0007669"/>
    <property type="project" value="UniProtKB-UniRule"/>
</dbReference>
<evidence type="ECO:0000256" key="11">
    <source>
        <dbReference type="PIRNR" id="PIRNR001461"/>
    </source>
</evidence>
<dbReference type="Proteomes" id="UP000199110">
    <property type="component" value="Unassembled WGS sequence"/>
</dbReference>
<feature type="binding site" evidence="14">
    <location>
        <position position="181"/>
    </location>
    <ligand>
        <name>substrate</name>
    </ligand>
</feature>
<evidence type="ECO:0000256" key="14">
    <source>
        <dbReference type="PIRSR" id="PIRSR001461-3"/>
    </source>
</evidence>
<dbReference type="EMBL" id="FORA01000004">
    <property type="protein sequence ID" value="SFJ53253.1"/>
    <property type="molecule type" value="Genomic_DNA"/>
</dbReference>
<feature type="active site" description="Proton acceptor" evidence="10 12">
    <location>
        <position position="41"/>
    </location>
</feature>
<feature type="binding site" evidence="10 13">
    <location>
        <position position="39"/>
    </location>
    <ligand>
        <name>a divalent metal cation</name>
        <dbReference type="ChEBI" id="CHEBI:60240"/>
    </ligand>
</feature>
<dbReference type="FunFam" id="3.20.20.70:FF:000004">
    <property type="entry name" value="Ribulose-phosphate 3-epimerase"/>
    <property type="match status" value="1"/>
</dbReference>
<feature type="active site" description="Proton donor" evidence="10 12">
    <location>
        <position position="179"/>
    </location>
</feature>
<feature type="binding site" evidence="10 13">
    <location>
        <position position="179"/>
    </location>
    <ligand>
        <name>a divalent metal cation</name>
        <dbReference type="ChEBI" id="CHEBI:60240"/>
    </ligand>
</feature>
<dbReference type="EC" id="5.1.3.1" evidence="7 10"/>
<evidence type="ECO:0000313" key="16">
    <source>
        <dbReference type="Proteomes" id="UP000199110"/>
    </source>
</evidence>
<dbReference type="GO" id="GO:0004750">
    <property type="term" value="F:D-ribulose-phosphate 3-epimerase activity"/>
    <property type="evidence" value="ECO:0007669"/>
    <property type="project" value="UniProtKB-UniRule"/>
</dbReference>
<evidence type="ECO:0000256" key="9">
    <source>
        <dbReference type="ARBA" id="ARBA00023235"/>
    </source>
</evidence>
<feature type="binding site" evidence="10 13">
    <location>
        <position position="41"/>
    </location>
    <ligand>
        <name>a divalent metal cation</name>
        <dbReference type="ChEBI" id="CHEBI:60240"/>
    </ligand>
</feature>
<dbReference type="PROSITE" id="PS01085">
    <property type="entry name" value="RIBUL_P_3_EPIMER_1"/>
    <property type="match status" value="1"/>
</dbReference>
<evidence type="ECO:0000256" key="3">
    <source>
        <dbReference type="ARBA" id="ARBA00001941"/>
    </source>
</evidence>
<dbReference type="PROSITE" id="PS01086">
    <property type="entry name" value="RIBUL_P_3_EPIMER_2"/>
    <property type="match status" value="1"/>
</dbReference>
<evidence type="ECO:0000256" key="7">
    <source>
        <dbReference type="ARBA" id="ARBA00013188"/>
    </source>
</evidence>
<comment type="function">
    <text evidence="10">Catalyzes the reversible epimerization of D-ribulose 5-phosphate to D-xylulose 5-phosphate.</text>
</comment>
<feature type="binding site" evidence="10 14">
    <location>
        <begin position="148"/>
        <end position="151"/>
    </location>
    <ligand>
        <name>substrate</name>
    </ligand>
</feature>
<dbReference type="Gene3D" id="3.20.20.70">
    <property type="entry name" value="Aldolase class I"/>
    <property type="match status" value="1"/>
</dbReference>
<evidence type="ECO:0000313" key="15">
    <source>
        <dbReference type="EMBL" id="SFJ53253.1"/>
    </source>
</evidence>
<evidence type="ECO:0000256" key="8">
    <source>
        <dbReference type="ARBA" id="ARBA00022723"/>
    </source>
</evidence>
<dbReference type="InterPro" id="IPR026019">
    <property type="entry name" value="Ribul_P_3_epim"/>
</dbReference>
<dbReference type="STRING" id="390807.SAMN04488095_3005"/>
<keyword evidence="16" id="KW-1185">Reference proteome</keyword>
<dbReference type="OrthoDB" id="1645589at2"/>
<comment type="cofactor">
    <cofactor evidence="5">
        <name>Fe(2+)</name>
        <dbReference type="ChEBI" id="CHEBI:29033"/>
    </cofactor>
</comment>
<dbReference type="GO" id="GO:0019323">
    <property type="term" value="P:pentose catabolic process"/>
    <property type="evidence" value="ECO:0007669"/>
    <property type="project" value="UniProtKB-UniRule"/>
</dbReference>
<organism evidence="15 16">
    <name type="scientific">Jannaschia pohangensis</name>
    <dbReference type="NCBI Taxonomy" id="390807"/>
    <lineage>
        <taxon>Bacteria</taxon>
        <taxon>Pseudomonadati</taxon>
        <taxon>Pseudomonadota</taxon>
        <taxon>Alphaproteobacteria</taxon>
        <taxon>Rhodobacterales</taxon>
        <taxon>Roseobacteraceae</taxon>
        <taxon>Jannaschia</taxon>
    </lineage>
</organism>
<feature type="binding site" evidence="10 13">
    <location>
        <position position="72"/>
    </location>
    <ligand>
        <name>a divalent metal cation</name>
        <dbReference type="ChEBI" id="CHEBI:60240"/>
    </ligand>
</feature>
<keyword evidence="10 11" id="KW-0119">Carbohydrate metabolism</keyword>
<dbReference type="AlphaFoldDB" id="A0A1I3S2Z3"/>
<keyword evidence="13" id="KW-0862">Zinc</keyword>
<evidence type="ECO:0000256" key="10">
    <source>
        <dbReference type="HAMAP-Rule" id="MF_02227"/>
    </source>
</evidence>
<name>A0A1I3S2Z3_9RHOB</name>
<evidence type="ECO:0000256" key="4">
    <source>
        <dbReference type="ARBA" id="ARBA00001947"/>
    </source>
</evidence>
<proteinExistence type="inferred from homology"/>
<dbReference type="GO" id="GO:0046872">
    <property type="term" value="F:metal ion binding"/>
    <property type="evidence" value="ECO:0007669"/>
    <property type="project" value="UniProtKB-UniRule"/>
</dbReference>
<dbReference type="NCBIfam" id="NF004076">
    <property type="entry name" value="PRK05581.1-4"/>
    <property type="match status" value="1"/>
</dbReference>
<evidence type="ECO:0000256" key="12">
    <source>
        <dbReference type="PIRSR" id="PIRSR001461-1"/>
    </source>
</evidence>